<evidence type="ECO:0008006" key="4">
    <source>
        <dbReference type="Google" id="ProtNLM"/>
    </source>
</evidence>
<keyword evidence="3" id="KW-1185">Reference proteome</keyword>
<feature type="compositionally biased region" description="Low complexity" evidence="1">
    <location>
        <begin position="99"/>
        <end position="108"/>
    </location>
</feature>
<dbReference type="Proteomes" id="UP000703269">
    <property type="component" value="Unassembled WGS sequence"/>
</dbReference>
<evidence type="ECO:0000313" key="3">
    <source>
        <dbReference type="Proteomes" id="UP000703269"/>
    </source>
</evidence>
<dbReference type="Gene3D" id="1.10.10.60">
    <property type="entry name" value="Homeodomain-like"/>
    <property type="match status" value="1"/>
</dbReference>
<organism evidence="2 3">
    <name type="scientific">Phanerochaete sordida</name>
    <dbReference type="NCBI Taxonomy" id="48140"/>
    <lineage>
        <taxon>Eukaryota</taxon>
        <taxon>Fungi</taxon>
        <taxon>Dikarya</taxon>
        <taxon>Basidiomycota</taxon>
        <taxon>Agaricomycotina</taxon>
        <taxon>Agaricomycetes</taxon>
        <taxon>Polyporales</taxon>
        <taxon>Phanerochaetaceae</taxon>
        <taxon>Phanerochaete</taxon>
    </lineage>
</organism>
<dbReference type="EMBL" id="BPQB01000009">
    <property type="protein sequence ID" value="GJE88486.1"/>
    <property type="molecule type" value="Genomic_DNA"/>
</dbReference>
<name>A0A9P3G591_9APHY</name>
<dbReference type="OrthoDB" id="2757543at2759"/>
<dbReference type="SUPFAM" id="SSF46689">
    <property type="entry name" value="Homeodomain-like"/>
    <property type="match status" value="1"/>
</dbReference>
<feature type="compositionally biased region" description="Acidic residues" evidence="1">
    <location>
        <begin position="378"/>
        <end position="400"/>
    </location>
</feature>
<sequence>MAPPPAGSHVFVGLYVDSADLESELLRHAPTHSRTTASKAQLVVLETLHVRSRGHAGKEDILLAAEQTGLEAKWIRKWLSRRRCKNKSRTAPAGPLFMPDSPLSDPGSSGSLLPHFDVLLSNTSQGPLPARPDLGRAYSAPVLPSSASHPYHSGLELYLDMEIADGLEPQPVFSRPPISALLARRASAMDPALASLQYPEDASPSTGSIEYSPSSEDGSPASDVHDASPALDYAGIDRLINRLHEVAGAPAPPSALLARPSPLTFAQNSPVLQSGMLSALGLELPGLGADGCFALGLPNLEDPAPVRPPSPDEAPCAVALQMPLAQLAAMTPKFDIARALAGMSGGNSTWRARGLAPDGSPPFTEPNYYVAAARSTLEDVDEEEEESDEDEAVTPDDEDAPMPFARSSRKTSLRRYREADDSGVLVL</sequence>
<reference evidence="2 3" key="1">
    <citation type="submission" date="2021-08" db="EMBL/GenBank/DDBJ databases">
        <title>Draft Genome Sequence of Phanerochaete sordida strain YK-624.</title>
        <authorList>
            <person name="Mori T."/>
            <person name="Dohra H."/>
            <person name="Suzuki T."/>
            <person name="Kawagishi H."/>
            <person name="Hirai H."/>
        </authorList>
    </citation>
    <scope>NUCLEOTIDE SEQUENCE [LARGE SCALE GENOMIC DNA]</scope>
    <source>
        <strain evidence="2 3">YK-624</strain>
    </source>
</reference>
<proteinExistence type="predicted"/>
<evidence type="ECO:0000256" key="1">
    <source>
        <dbReference type="SAM" id="MobiDB-lite"/>
    </source>
</evidence>
<feature type="compositionally biased region" description="Polar residues" evidence="1">
    <location>
        <begin position="203"/>
        <end position="217"/>
    </location>
</feature>
<feature type="region of interest" description="Disordered" evidence="1">
    <location>
        <begin position="374"/>
        <end position="427"/>
    </location>
</feature>
<dbReference type="InterPro" id="IPR009057">
    <property type="entry name" value="Homeodomain-like_sf"/>
</dbReference>
<accession>A0A9P3G591</accession>
<comment type="caution">
    <text evidence="2">The sequence shown here is derived from an EMBL/GenBank/DDBJ whole genome shotgun (WGS) entry which is preliminary data.</text>
</comment>
<dbReference type="AlphaFoldDB" id="A0A9P3G591"/>
<feature type="region of interest" description="Disordered" evidence="1">
    <location>
        <begin position="197"/>
        <end position="228"/>
    </location>
</feature>
<evidence type="ECO:0000313" key="2">
    <source>
        <dbReference type="EMBL" id="GJE88486.1"/>
    </source>
</evidence>
<feature type="region of interest" description="Disordered" evidence="1">
    <location>
        <begin position="86"/>
        <end position="108"/>
    </location>
</feature>
<protein>
    <recommendedName>
        <fullName evidence="4">Homeobox domain-containing protein</fullName>
    </recommendedName>
</protein>
<gene>
    <name evidence="2" type="ORF">PsYK624_045690</name>
</gene>